<dbReference type="RefSeq" id="WP_012174421.1">
    <property type="nucleotide sequence ID" value="NC_009943.1"/>
</dbReference>
<organism evidence="2 3">
    <name type="scientific">Desulfosudis oleivorans (strain DSM 6200 / JCM 39069 / Hxd3)</name>
    <name type="common">Desulfococcus oleovorans</name>
    <dbReference type="NCBI Taxonomy" id="96561"/>
    <lineage>
        <taxon>Bacteria</taxon>
        <taxon>Pseudomonadati</taxon>
        <taxon>Thermodesulfobacteriota</taxon>
        <taxon>Desulfobacteria</taxon>
        <taxon>Desulfobacterales</taxon>
        <taxon>Desulfosudaceae</taxon>
        <taxon>Desulfosudis</taxon>
    </lineage>
</organism>
<dbReference type="AlphaFoldDB" id="A8ZWJ5"/>
<dbReference type="STRING" id="96561.Dole_0993"/>
<keyword evidence="1" id="KW-0472">Membrane</keyword>
<protein>
    <submittedName>
        <fullName evidence="2">Uncharacterized protein</fullName>
    </submittedName>
</protein>
<keyword evidence="1" id="KW-1133">Transmembrane helix</keyword>
<dbReference type="HOGENOM" id="CLU_1783757_0_0_7"/>
<feature type="transmembrane region" description="Helical" evidence="1">
    <location>
        <begin position="57"/>
        <end position="79"/>
    </location>
</feature>
<evidence type="ECO:0000313" key="2">
    <source>
        <dbReference type="EMBL" id="ABW66803.1"/>
    </source>
</evidence>
<dbReference type="KEGG" id="dol:Dole_0993"/>
<evidence type="ECO:0000313" key="3">
    <source>
        <dbReference type="Proteomes" id="UP000008561"/>
    </source>
</evidence>
<evidence type="ECO:0000256" key="1">
    <source>
        <dbReference type="SAM" id="Phobius"/>
    </source>
</evidence>
<keyword evidence="1" id="KW-0812">Transmembrane</keyword>
<proteinExistence type="predicted"/>
<feature type="transmembrane region" description="Helical" evidence="1">
    <location>
        <begin position="99"/>
        <end position="119"/>
    </location>
</feature>
<gene>
    <name evidence="2" type="ordered locus">Dole_0993</name>
</gene>
<keyword evidence="3" id="KW-1185">Reference proteome</keyword>
<sequence>MAYRTLSRRQAQILLALGRGMIPAGGPHFALGAVHVADQWLARADYAISRMPFLTQLGIRLLLVFVDYAWPVFFLRRFVSVTRLSEDRLELLMHRAEASALWGPLVMTLLKALVFPAFYGTAEAKAAIGFAEKFPVPDEFEGVRP</sequence>
<reference evidence="2 3" key="1">
    <citation type="submission" date="2007-10" db="EMBL/GenBank/DDBJ databases">
        <title>Complete sequence of Desulfococcus oleovorans Hxd3.</title>
        <authorList>
            <consortium name="US DOE Joint Genome Institute"/>
            <person name="Copeland A."/>
            <person name="Lucas S."/>
            <person name="Lapidus A."/>
            <person name="Barry K."/>
            <person name="Glavina del Rio T."/>
            <person name="Dalin E."/>
            <person name="Tice H."/>
            <person name="Pitluck S."/>
            <person name="Kiss H."/>
            <person name="Brettin T."/>
            <person name="Bruce D."/>
            <person name="Detter J.C."/>
            <person name="Han C."/>
            <person name="Schmutz J."/>
            <person name="Larimer F."/>
            <person name="Land M."/>
            <person name="Hauser L."/>
            <person name="Kyrpides N."/>
            <person name="Kim E."/>
            <person name="Wawrik B."/>
            <person name="Richardson P."/>
        </authorList>
    </citation>
    <scope>NUCLEOTIDE SEQUENCE [LARGE SCALE GENOMIC DNA]</scope>
    <source>
        <strain evidence="3">DSM 6200 / JCM 39069 / Hxd3</strain>
    </source>
</reference>
<accession>A8ZWJ5</accession>
<name>A8ZWJ5_DESOH</name>
<dbReference type="Proteomes" id="UP000008561">
    <property type="component" value="Chromosome"/>
</dbReference>
<dbReference type="EMBL" id="CP000859">
    <property type="protein sequence ID" value="ABW66803.1"/>
    <property type="molecule type" value="Genomic_DNA"/>
</dbReference>